<dbReference type="GO" id="GO:0010038">
    <property type="term" value="P:response to metal ion"/>
    <property type="evidence" value="ECO:0007669"/>
    <property type="project" value="InterPro"/>
</dbReference>
<comment type="caution">
    <text evidence="1">The sequence shown here is derived from an EMBL/GenBank/DDBJ whole genome shotgun (WGS) entry which is preliminary data.</text>
</comment>
<dbReference type="InterPro" id="IPR004323">
    <property type="entry name" value="Ion_tolerance_CutA"/>
</dbReference>
<dbReference type="Proteomes" id="UP000824208">
    <property type="component" value="Unassembled WGS sequence"/>
</dbReference>
<sequence>MEFQYCKLEIFLPESHLEPLRAALQAVDAGHIGAYDSCLSYSRVTSCWRPLAGTHPYLGEAGALSREAELKVEVTCRTSRVAETVDAVKQVHPYEEPVINVIPLYRTSFD</sequence>
<dbReference type="EMBL" id="DWYC01000037">
    <property type="protein sequence ID" value="HJB56621.1"/>
    <property type="molecule type" value="Genomic_DNA"/>
</dbReference>
<reference evidence="1" key="2">
    <citation type="submission" date="2021-04" db="EMBL/GenBank/DDBJ databases">
        <authorList>
            <person name="Gilroy R."/>
        </authorList>
    </citation>
    <scope>NUCLEOTIDE SEQUENCE</scope>
    <source>
        <strain evidence="1">CHK189-11263</strain>
    </source>
</reference>
<name>A0A9D2MAV4_9FIRM</name>
<evidence type="ECO:0000313" key="1">
    <source>
        <dbReference type="EMBL" id="HJB56621.1"/>
    </source>
</evidence>
<protein>
    <submittedName>
        <fullName evidence="1">Divalent cation tolerance protein CutA</fullName>
    </submittedName>
</protein>
<dbReference type="Gene3D" id="3.30.70.120">
    <property type="match status" value="1"/>
</dbReference>
<dbReference type="Pfam" id="PF03091">
    <property type="entry name" value="CutA1"/>
    <property type="match status" value="1"/>
</dbReference>
<evidence type="ECO:0000313" key="2">
    <source>
        <dbReference type="Proteomes" id="UP000824208"/>
    </source>
</evidence>
<organism evidence="1 2">
    <name type="scientific">Candidatus Flavonifractor intestinipullorum</name>
    <dbReference type="NCBI Taxonomy" id="2838587"/>
    <lineage>
        <taxon>Bacteria</taxon>
        <taxon>Bacillati</taxon>
        <taxon>Bacillota</taxon>
        <taxon>Clostridia</taxon>
        <taxon>Eubacteriales</taxon>
        <taxon>Oscillospiraceae</taxon>
        <taxon>Flavonifractor</taxon>
    </lineage>
</organism>
<dbReference type="AlphaFoldDB" id="A0A9D2MAV4"/>
<dbReference type="SUPFAM" id="SSF102705">
    <property type="entry name" value="NIF3 (NGG1p interacting factor 3)-like"/>
    <property type="match status" value="1"/>
</dbReference>
<dbReference type="InterPro" id="IPR036069">
    <property type="entry name" value="DUF34/NIF3_sf"/>
</dbReference>
<reference evidence="1" key="1">
    <citation type="journal article" date="2021" name="PeerJ">
        <title>Extensive microbial diversity within the chicken gut microbiome revealed by metagenomics and culture.</title>
        <authorList>
            <person name="Gilroy R."/>
            <person name="Ravi A."/>
            <person name="Getino M."/>
            <person name="Pursley I."/>
            <person name="Horton D.L."/>
            <person name="Alikhan N.F."/>
            <person name="Baker D."/>
            <person name="Gharbi K."/>
            <person name="Hall N."/>
            <person name="Watson M."/>
            <person name="Adriaenssens E.M."/>
            <person name="Foster-Nyarko E."/>
            <person name="Jarju S."/>
            <person name="Secka A."/>
            <person name="Antonio M."/>
            <person name="Oren A."/>
            <person name="Chaudhuri R.R."/>
            <person name="La Ragione R."/>
            <person name="Hildebrand F."/>
            <person name="Pallen M.J."/>
        </authorList>
    </citation>
    <scope>NUCLEOTIDE SEQUENCE</scope>
    <source>
        <strain evidence="1">CHK189-11263</strain>
    </source>
</reference>
<dbReference type="PANTHER" id="PTHR41774">
    <property type="match status" value="1"/>
</dbReference>
<accession>A0A9D2MAV4</accession>
<dbReference type="InterPro" id="IPR015867">
    <property type="entry name" value="N-reg_PII/ATP_PRibTrfase_C"/>
</dbReference>
<proteinExistence type="predicted"/>
<dbReference type="PANTHER" id="PTHR41774:SF1">
    <property type="entry name" value="NGG1P INTERACTING FACTOR NIF3"/>
    <property type="match status" value="1"/>
</dbReference>
<gene>
    <name evidence="1" type="primary">cutA</name>
    <name evidence="1" type="ORF">H9714_03620</name>
</gene>